<sequence length="348" mass="38996">MEAITIKDIAKALNLSTSTVSRALRNSYEINPETKRLVMEYAEKMNYRPNPIALSLKDSKSKSIGVIIPEIANHFFSQLINGIESIAYNLGYHVVIFQSHDSYEREVANTNYLVSRKVDGLLISLASLTTNLFHFQDLMEKGLPIVFLDRVPKEIETHKVVADNFDGSYRATVHLIESGRRRIAHVTSPIYLSITTERLAGYKKALEDFDIPFDESLVKYCIYGGKVVEENEAAMEELLNLPEPPDAFFTASDRLTTGCMAVLQKRHIKIPEEIAIVGFTNISVAELLNPPLTAVVQPAMEMGQQAVELLIRLIEHPQKTGDYEIRSLQTSLILRDSSVGSKVNIKVS</sequence>
<proteinExistence type="predicted"/>
<protein>
    <submittedName>
        <fullName evidence="5">LacI family transcriptional regulator</fullName>
    </submittedName>
</protein>
<evidence type="ECO:0000256" key="2">
    <source>
        <dbReference type="ARBA" id="ARBA00023125"/>
    </source>
</evidence>
<keyword evidence="6" id="KW-1185">Reference proteome</keyword>
<evidence type="ECO:0000259" key="4">
    <source>
        <dbReference type="PROSITE" id="PS50932"/>
    </source>
</evidence>
<accession>A0A5R9KS57</accession>
<dbReference type="Gene3D" id="3.40.50.2300">
    <property type="match status" value="2"/>
</dbReference>
<organism evidence="5 6">
    <name type="scientific">Dyadobacter luticola</name>
    <dbReference type="NCBI Taxonomy" id="1979387"/>
    <lineage>
        <taxon>Bacteria</taxon>
        <taxon>Pseudomonadati</taxon>
        <taxon>Bacteroidota</taxon>
        <taxon>Cytophagia</taxon>
        <taxon>Cytophagales</taxon>
        <taxon>Spirosomataceae</taxon>
        <taxon>Dyadobacter</taxon>
    </lineage>
</organism>
<dbReference type="Gene3D" id="1.10.260.40">
    <property type="entry name" value="lambda repressor-like DNA-binding domains"/>
    <property type="match status" value="1"/>
</dbReference>
<dbReference type="Pfam" id="PF13377">
    <property type="entry name" value="Peripla_BP_3"/>
    <property type="match status" value="1"/>
</dbReference>
<dbReference type="SUPFAM" id="SSF53822">
    <property type="entry name" value="Periplasmic binding protein-like I"/>
    <property type="match status" value="1"/>
</dbReference>
<dbReference type="CDD" id="cd01392">
    <property type="entry name" value="HTH_LacI"/>
    <property type="match status" value="1"/>
</dbReference>
<dbReference type="InterPro" id="IPR010982">
    <property type="entry name" value="Lambda_DNA-bd_dom_sf"/>
</dbReference>
<feature type="domain" description="HTH lacI-type" evidence="4">
    <location>
        <begin position="4"/>
        <end position="58"/>
    </location>
</feature>
<keyword evidence="2" id="KW-0238">DNA-binding</keyword>
<name>A0A5R9KS57_9BACT</name>
<dbReference type="GO" id="GO:0003700">
    <property type="term" value="F:DNA-binding transcription factor activity"/>
    <property type="evidence" value="ECO:0007669"/>
    <property type="project" value="TreeGrafter"/>
</dbReference>
<dbReference type="OrthoDB" id="833520at2"/>
<dbReference type="EMBL" id="VCEJ01000005">
    <property type="protein sequence ID" value="TLU99111.1"/>
    <property type="molecule type" value="Genomic_DNA"/>
</dbReference>
<dbReference type="InterPro" id="IPR000843">
    <property type="entry name" value="HTH_LacI"/>
</dbReference>
<dbReference type="SMART" id="SM00354">
    <property type="entry name" value="HTH_LACI"/>
    <property type="match status" value="1"/>
</dbReference>
<dbReference type="InterPro" id="IPR028082">
    <property type="entry name" value="Peripla_BP_I"/>
</dbReference>
<dbReference type="RefSeq" id="WP_138367402.1">
    <property type="nucleotide sequence ID" value="NZ_VCEJ01000005.1"/>
</dbReference>
<dbReference type="Pfam" id="PF00356">
    <property type="entry name" value="LacI"/>
    <property type="match status" value="1"/>
</dbReference>
<evidence type="ECO:0000313" key="5">
    <source>
        <dbReference type="EMBL" id="TLU99111.1"/>
    </source>
</evidence>
<dbReference type="PROSITE" id="PS50932">
    <property type="entry name" value="HTH_LACI_2"/>
    <property type="match status" value="1"/>
</dbReference>
<dbReference type="Proteomes" id="UP000306402">
    <property type="component" value="Unassembled WGS sequence"/>
</dbReference>
<keyword evidence="3" id="KW-0804">Transcription</keyword>
<reference evidence="5 6" key="1">
    <citation type="submission" date="2019-05" db="EMBL/GenBank/DDBJ databases">
        <authorList>
            <person name="Qu J.-H."/>
        </authorList>
    </citation>
    <scope>NUCLEOTIDE SEQUENCE [LARGE SCALE GENOMIC DNA]</scope>
    <source>
        <strain evidence="5 6">T17</strain>
    </source>
</reference>
<dbReference type="PANTHER" id="PTHR30146:SF109">
    <property type="entry name" value="HTH-TYPE TRANSCRIPTIONAL REGULATOR GALS"/>
    <property type="match status" value="1"/>
</dbReference>
<gene>
    <name evidence="5" type="ORF">FEN17_21270</name>
</gene>
<evidence type="ECO:0000256" key="1">
    <source>
        <dbReference type="ARBA" id="ARBA00023015"/>
    </source>
</evidence>
<evidence type="ECO:0000313" key="6">
    <source>
        <dbReference type="Proteomes" id="UP000306402"/>
    </source>
</evidence>
<dbReference type="CDD" id="cd06267">
    <property type="entry name" value="PBP1_LacI_sugar_binding-like"/>
    <property type="match status" value="1"/>
</dbReference>
<evidence type="ECO:0000256" key="3">
    <source>
        <dbReference type="ARBA" id="ARBA00023163"/>
    </source>
</evidence>
<comment type="caution">
    <text evidence="5">The sequence shown here is derived from an EMBL/GenBank/DDBJ whole genome shotgun (WGS) entry which is preliminary data.</text>
</comment>
<dbReference type="AlphaFoldDB" id="A0A5R9KS57"/>
<dbReference type="GO" id="GO:0000976">
    <property type="term" value="F:transcription cis-regulatory region binding"/>
    <property type="evidence" value="ECO:0007669"/>
    <property type="project" value="TreeGrafter"/>
</dbReference>
<dbReference type="PANTHER" id="PTHR30146">
    <property type="entry name" value="LACI-RELATED TRANSCRIPTIONAL REPRESSOR"/>
    <property type="match status" value="1"/>
</dbReference>
<dbReference type="InterPro" id="IPR046335">
    <property type="entry name" value="LacI/GalR-like_sensor"/>
</dbReference>
<keyword evidence="1" id="KW-0805">Transcription regulation</keyword>
<dbReference type="SUPFAM" id="SSF47413">
    <property type="entry name" value="lambda repressor-like DNA-binding domains"/>
    <property type="match status" value="1"/>
</dbReference>